<evidence type="ECO:0000256" key="7">
    <source>
        <dbReference type="ARBA" id="ARBA00022833"/>
    </source>
</evidence>
<reference evidence="15 16" key="1">
    <citation type="submission" date="2024-01" db="EMBL/GenBank/DDBJ databases">
        <title>The genome of the rayed Mediterranean limpet Patella caerulea (Linnaeus, 1758).</title>
        <authorList>
            <person name="Anh-Thu Weber A."/>
            <person name="Halstead-Nussloch G."/>
        </authorList>
    </citation>
    <scope>NUCLEOTIDE SEQUENCE [LARGE SCALE GENOMIC DNA]</scope>
    <source>
        <strain evidence="15">AATW-2023a</strain>
        <tissue evidence="15">Whole specimen</tissue>
    </source>
</reference>
<dbReference type="GO" id="GO:0004126">
    <property type="term" value="F:cytidine deaminase activity"/>
    <property type="evidence" value="ECO:0007669"/>
    <property type="project" value="UniProtKB-UniRule"/>
</dbReference>
<protein>
    <recommendedName>
        <fullName evidence="4 13">Cytidine deaminase</fullName>
        <ecNumber evidence="4 13">3.5.4.5</ecNumber>
    </recommendedName>
    <alternativeName>
        <fullName evidence="8 13">Cytidine aminohydrolase</fullName>
    </alternativeName>
</protein>
<dbReference type="InterPro" id="IPR050202">
    <property type="entry name" value="Cyt/Deoxycyt_deaminase"/>
</dbReference>
<keyword evidence="16" id="KW-1185">Reference proteome</keyword>
<dbReference type="EC" id="3.5.4.5" evidence="4 13"/>
<dbReference type="GO" id="GO:0072527">
    <property type="term" value="P:pyrimidine-containing compound metabolic process"/>
    <property type="evidence" value="ECO:0007669"/>
    <property type="project" value="UniProtKB-ARBA"/>
</dbReference>
<proteinExistence type="inferred from homology"/>
<evidence type="ECO:0000259" key="14">
    <source>
        <dbReference type="PROSITE" id="PS51747"/>
    </source>
</evidence>
<evidence type="ECO:0000256" key="8">
    <source>
        <dbReference type="ARBA" id="ARBA00032005"/>
    </source>
</evidence>
<comment type="caution">
    <text evidence="15">The sequence shown here is derived from an EMBL/GenBank/DDBJ whole genome shotgun (WGS) entry which is preliminary data.</text>
</comment>
<feature type="binding site" evidence="12">
    <location>
        <position position="96"/>
    </location>
    <ligand>
        <name>Zn(2+)</name>
        <dbReference type="ChEBI" id="CHEBI:29105"/>
        <note>catalytic</note>
    </ligand>
</feature>
<dbReference type="InterPro" id="IPR016193">
    <property type="entry name" value="Cytidine_deaminase-like"/>
</dbReference>
<evidence type="ECO:0000256" key="5">
    <source>
        <dbReference type="ARBA" id="ARBA00022723"/>
    </source>
</evidence>
<evidence type="ECO:0000256" key="4">
    <source>
        <dbReference type="ARBA" id="ARBA00012783"/>
    </source>
</evidence>
<comment type="catalytic activity">
    <reaction evidence="9 13">
        <text>cytidine + H2O + H(+) = uridine + NH4(+)</text>
        <dbReference type="Rhea" id="RHEA:16069"/>
        <dbReference type="ChEBI" id="CHEBI:15377"/>
        <dbReference type="ChEBI" id="CHEBI:15378"/>
        <dbReference type="ChEBI" id="CHEBI:16704"/>
        <dbReference type="ChEBI" id="CHEBI:17562"/>
        <dbReference type="ChEBI" id="CHEBI:28938"/>
        <dbReference type="EC" id="3.5.4.5"/>
    </reaction>
</comment>
<comment type="catalytic activity">
    <reaction evidence="13">
        <text>2'-deoxycytidine + H2O + H(+) = 2'-deoxyuridine + NH4(+)</text>
        <dbReference type="Rhea" id="RHEA:13433"/>
        <dbReference type="ChEBI" id="CHEBI:15377"/>
        <dbReference type="ChEBI" id="CHEBI:15378"/>
        <dbReference type="ChEBI" id="CHEBI:15698"/>
        <dbReference type="ChEBI" id="CHEBI:16450"/>
        <dbReference type="ChEBI" id="CHEBI:28938"/>
        <dbReference type="EC" id="3.5.4.5"/>
    </reaction>
</comment>
<dbReference type="FunFam" id="3.40.140.10:FF:000008">
    <property type="entry name" value="Cytidine deaminase"/>
    <property type="match status" value="1"/>
</dbReference>
<dbReference type="Gene3D" id="3.40.140.10">
    <property type="entry name" value="Cytidine Deaminase, domain 2"/>
    <property type="match status" value="1"/>
</dbReference>
<dbReference type="CDD" id="cd01283">
    <property type="entry name" value="cytidine_deaminase"/>
    <property type="match status" value="1"/>
</dbReference>
<dbReference type="Proteomes" id="UP001347796">
    <property type="component" value="Unassembled WGS sequence"/>
</dbReference>
<dbReference type="AlphaFoldDB" id="A0AAN8JCM9"/>
<comment type="function">
    <text evidence="2 13">This enzyme scavenges exogenous and endogenous cytidine and 2'-deoxycytidine for UMP synthesis.</text>
</comment>
<dbReference type="InterPro" id="IPR006262">
    <property type="entry name" value="Cyt_deam_tetra"/>
</dbReference>
<dbReference type="GO" id="GO:0042802">
    <property type="term" value="F:identical protein binding"/>
    <property type="evidence" value="ECO:0007669"/>
    <property type="project" value="UniProtKB-ARBA"/>
</dbReference>
<gene>
    <name evidence="15" type="ORF">SNE40_013966</name>
</gene>
<evidence type="ECO:0000256" key="10">
    <source>
        <dbReference type="PIRSR" id="PIRSR606262-1"/>
    </source>
</evidence>
<evidence type="ECO:0000256" key="1">
    <source>
        <dbReference type="ARBA" id="ARBA00001947"/>
    </source>
</evidence>
<evidence type="ECO:0000256" key="12">
    <source>
        <dbReference type="PIRSR" id="PIRSR606262-3"/>
    </source>
</evidence>
<dbReference type="GO" id="GO:0055086">
    <property type="term" value="P:nucleobase-containing small molecule metabolic process"/>
    <property type="evidence" value="ECO:0007669"/>
    <property type="project" value="UniProtKB-ARBA"/>
</dbReference>
<dbReference type="Pfam" id="PF00383">
    <property type="entry name" value="dCMP_cyt_deam_1"/>
    <property type="match status" value="1"/>
</dbReference>
<evidence type="ECO:0000313" key="15">
    <source>
        <dbReference type="EMBL" id="KAK6175517.1"/>
    </source>
</evidence>
<feature type="domain" description="CMP/dCMP-type deaminase" evidence="14">
    <location>
        <begin position="10"/>
        <end position="137"/>
    </location>
</feature>
<keyword evidence="6 13" id="KW-0378">Hydrolase</keyword>
<dbReference type="NCBIfam" id="TIGR01354">
    <property type="entry name" value="cyt_deam_tetra"/>
    <property type="match status" value="1"/>
</dbReference>
<feature type="binding site" evidence="12">
    <location>
        <position position="99"/>
    </location>
    <ligand>
        <name>Zn(2+)</name>
        <dbReference type="ChEBI" id="CHEBI:29105"/>
        <note>catalytic</note>
    </ligand>
</feature>
<organism evidence="15 16">
    <name type="scientific">Patella caerulea</name>
    <name type="common">Rayed Mediterranean limpet</name>
    <dbReference type="NCBI Taxonomy" id="87958"/>
    <lineage>
        <taxon>Eukaryota</taxon>
        <taxon>Metazoa</taxon>
        <taxon>Spiralia</taxon>
        <taxon>Lophotrochozoa</taxon>
        <taxon>Mollusca</taxon>
        <taxon>Gastropoda</taxon>
        <taxon>Patellogastropoda</taxon>
        <taxon>Patelloidea</taxon>
        <taxon>Patellidae</taxon>
        <taxon>Patella</taxon>
    </lineage>
</organism>
<keyword evidence="5 12" id="KW-0479">Metal-binding</keyword>
<dbReference type="PROSITE" id="PS51747">
    <property type="entry name" value="CYT_DCMP_DEAMINASES_2"/>
    <property type="match status" value="1"/>
</dbReference>
<evidence type="ECO:0000256" key="2">
    <source>
        <dbReference type="ARBA" id="ARBA00003949"/>
    </source>
</evidence>
<evidence type="ECO:0000256" key="11">
    <source>
        <dbReference type="PIRSR" id="PIRSR606262-2"/>
    </source>
</evidence>
<feature type="active site" description="Proton donor" evidence="10">
    <location>
        <position position="64"/>
    </location>
</feature>
<accession>A0AAN8JCM9</accession>
<evidence type="ECO:0000313" key="16">
    <source>
        <dbReference type="Proteomes" id="UP001347796"/>
    </source>
</evidence>
<comment type="similarity">
    <text evidence="3 13">Belongs to the cytidine and deoxycytidylate deaminase family.</text>
</comment>
<evidence type="ECO:0000256" key="3">
    <source>
        <dbReference type="ARBA" id="ARBA00006576"/>
    </source>
</evidence>
<dbReference type="InterPro" id="IPR002125">
    <property type="entry name" value="CMP_dCMP_dom"/>
</dbReference>
<keyword evidence="7 12" id="KW-0862">Zinc</keyword>
<dbReference type="NCBIfam" id="NF004064">
    <property type="entry name" value="PRK05578.1"/>
    <property type="match status" value="1"/>
</dbReference>
<evidence type="ECO:0000256" key="9">
    <source>
        <dbReference type="ARBA" id="ARBA00049558"/>
    </source>
</evidence>
<dbReference type="InterPro" id="IPR016192">
    <property type="entry name" value="APOBEC/CMP_deaminase_Zn-bd"/>
</dbReference>
<dbReference type="PROSITE" id="PS00903">
    <property type="entry name" value="CYT_DCMP_DEAMINASES_1"/>
    <property type="match status" value="1"/>
</dbReference>
<dbReference type="GO" id="GO:0005829">
    <property type="term" value="C:cytosol"/>
    <property type="evidence" value="ECO:0007669"/>
    <property type="project" value="TreeGrafter"/>
</dbReference>
<comment type="cofactor">
    <cofactor evidence="1 12 13">
        <name>Zn(2+)</name>
        <dbReference type="ChEBI" id="CHEBI:29105"/>
    </cofactor>
</comment>
<dbReference type="PANTHER" id="PTHR11644">
    <property type="entry name" value="CYTIDINE DEAMINASE"/>
    <property type="match status" value="1"/>
</dbReference>
<feature type="binding site" evidence="12">
    <location>
        <position position="62"/>
    </location>
    <ligand>
        <name>Zn(2+)</name>
        <dbReference type="ChEBI" id="CHEBI:29105"/>
        <note>catalytic</note>
    </ligand>
</feature>
<evidence type="ECO:0000256" key="13">
    <source>
        <dbReference type="RuleBase" id="RU364006"/>
    </source>
</evidence>
<dbReference type="SUPFAM" id="SSF53927">
    <property type="entry name" value="Cytidine deaminase-like"/>
    <property type="match status" value="1"/>
</dbReference>
<feature type="binding site" evidence="11">
    <location>
        <begin position="51"/>
        <end position="57"/>
    </location>
    <ligand>
        <name>substrate</name>
    </ligand>
</feature>
<dbReference type="EMBL" id="JAZGQO010000010">
    <property type="protein sequence ID" value="KAK6175517.1"/>
    <property type="molecule type" value="Genomic_DNA"/>
</dbReference>
<dbReference type="GO" id="GO:0008270">
    <property type="term" value="F:zinc ion binding"/>
    <property type="evidence" value="ECO:0007669"/>
    <property type="project" value="UniProtKB-UniRule"/>
</dbReference>
<name>A0AAN8JCM9_PATCE</name>
<evidence type="ECO:0000256" key="6">
    <source>
        <dbReference type="ARBA" id="ARBA00022801"/>
    </source>
</evidence>
<sequence length="150" mass="16645">MSSDKRIDNAKISELVSLSNEAKSNAYNPYSKFRVGAALLTVDGKIFTGCNVENASYGLTICAERTAIVKAVSEGYTQFKAIAIASDLKKSFIVPCGACRQFLREFGGDWNVYMSKPDLTYMSKTVDELLPYGFDKDSLEEHRTQETNDL</sequence>
<dbReference type="PANTHER" id="PTHR11644:SF2">
    <property type="entry name" value="CYTIDINE DEAMINASE"/>
    <property type="match status" value="1"/>
</dbReference>